<dbReference type="PANTHER" id="PTHR37314:SF4">
    <property type="entry name" value="UPF0700 TRANSMEMBRANE PROTEIN YOAK"/>
    <property type="match status" value="1"/>
</dbReference>
<keyword evidence="1" id="KW-1133">Transmembrane helix</keyword>
<dbReference type="Proteomes" id="UP001199816">
    <property type="component" value="Unassembled WGS sequence"/>
</dbReference>
<feature type="transmembrane region" description="Helical" evidence="1">
    <location>
        <begin position="184"/>
        <end position="204"/>
    </location>
</feature>
<dbReference type="EMBL" id="JAJNEC010000003">
    <property type="protein sequence ID" value="MCD2421585.1"/>
    <property type="molecule type" value="Genomic_DNA"/>
</dbReference>
<protein>
    <submittedName>
        <fullName evidence="2">DUF1275 domain-containing protein</fullName>
    </submittedName>
</protein>
<comment type="caution">
    <text evidence="2">The sequence shown here is derived from an EMBL/GenBank/DDBJ whole genome shotgun (WGS) entry which is preliminary data.</text>
</comment>
<dbReference type="Pfam" id="PF06912">
    <property type="entry name" value="DUF1275"/>
    <property type="match status" value="1"/>
</dbReference>
<keyword evidence="1" id="KW-0812">Transmembrane</keyword>
<keyword evidence="1" id="KW-0472">Membrane</keyword>
<evidence type="ECO:0000256" key="1">
    <source>
        <dbReference type="SAM" id="Phobius"/>
    </source>
</evidence>
<reference evidence="2 3" key="1">
    <citation type="submission" date="2021-11" db="EMBL/GenBank/DDBJ databases">
        <title>Genomic of Niabella pedocola.</title>
        <authorList>
            <person name="Wu T."/>
        </authorList>
    </citation>
    <scope>NUCLEOTIDE SEQUENCE [LARGE SCALE GENOMIC DNA]</scope>
    <source>
        <strain evidence="2 3">JCM 31011</strain>
    </source>
</reference>
<organism evidence="2 3">
    <name type="scientific">Niabella pedocola</name>
    <dbReference type="NCBI Taxonomy" id="1752077"/>
    <lineage>
        <taxon>Bacteria</taxon>
        <taxon>Pseudomonadati</taxon>
        <taxon>Bacteroidota</taxon>
        <taxon>Chitinophagia</taxon>
        <taxon>Chitinophagales</taxon>
        <taxon>Chitinophagaceae</taxon>
        <taxon>Niabella</taxon>
    </lineage>
</organism>
<accession>A0ABS8PL39</accession>
<feature type="transmembrane region" description="Helical" evidence="1">
    <location>
        <begin position="120"/>
        <end position="139"/>
    </location>
</feature>
<evidence type="ECO:0000313" key="3">
    <source>
        <dbReference type="Proteomes" id="UP001199816"/>
    </source>
</evidence>
<gene>
    <name evidence="2" type="ORF">LQ567_02350</name>
</gene>
<dbReference type="InterPro" id="IPR010699">
    <property type="entry name" value="DUF1275"/>
</dbReference>
<feature type="transmembrane region" description="Helical" evidence="1">
    <location>
        <begin position="95"/>
        <end position="114"/>
    </location>
</feature>
<dbReference type="PANTHER" id="PTHR37314">
    <property type="entry name" value="SLR0142 PROTEIN"/>
    <property type="match status" value="1"/>
</dbReference>
<feature type="transmembrane region" description="Helical" evidence="1">
    <location>
        <begin position="210"/>
        <end position="227"/>
    </location>
</feature>
<dbReference type="RefSeq" id="WP_231002490.1">
    <property type="nucleotide sequence ID" value="NZ_JAJNEC010000003.1"/>
</dbReference>
<feature type="transmembrane region" description="Helical" evidence="1">
    <location>
        <begin position="64"/>
        <end position="83"/>
    </location>
</feature>
<evidence type="ECO:0000313" key="2">
    <source>
        <dbReference type="EMBL" id="MCD2421585.1"/>
    </source>
</evidence>
<sequence length="249" mass="27680">MFRHKGKARRPVHNLKLAALLSFVAGIVNVAGFFSVKVLTTNVTGHFAYFADEVIKQHIENAGVFLLYILAYLSGAFVSNTLVEATQKVNPRYTDAVPVFTEIVLLTGVALLPTATIQQMAQLVAGILLFTMGLQNAMVTRISNAVVRTTHLTGLFTDLGIELSQLLFYRKPEHRKKLKASVRLRFAIISFFFLGCVAGGVGFTWLHTRILFLAIAILFTGIIYSDIRYRILLLKKNLSENKAGPPLRR</sequence>
<keyword evidence="3" id="KW-1185">Reference proteome</keyword>
<name>A0ABS8PL39_9BACT</name>
<proteinExistence type="predicted"/>